<dbReference type="SUPFAM" id="SSF53850">
    <property type="entry name" value="Periplasmic binding protein-like II"/>
    <property type="match status" value="1"/>
</dbReference>
<feature type="chain" id="PRO_5016351981" evidence="1">
    <location>
        <begin position="29"/>
        <end position="258"/>
    </location>
</feature>
<dbReference type="Proteomes" id="UP000247792">
    <property type="component" value="Unassembled WGS sequence"/>
</dbReference>
<keyword evidence="1" id="KW-0732">Signal</keyword>
<accession>A0A318IPB0</accession>
<dbReference type="InterPro" id="IPR001638">
    <property type="entry name" value="Solute-binding_3/MltF_N"/>
</dbReference>
<dbReference type="OrthoDB" id="5455619at2"/>
<organism evidence="3 4">
    <name type="scientific">Undibacterium pigrum</name>
    <dbReference type="NCBI Taxonomy" id="401470"/>
    <lineage>
        <taxon>Bacteria</taxon>
        <taxon>Pseudomonadati</taxon>
        <taxon>Pseudomonadota</taxon>
        <taxon>Betaproteobacteria</taxon>
        <taxon>Burkholderiales</taxon>
        <taxon>Oxalobacteraceae</taxon>
        <taxon>Undibacterium</taxon>
    </lineage>
</organism>
<dbReference type="Gene3D" id="3.40.190.10">
    <property type="entry name" value="Periplasmic binding protein-like II"/>
    <property type="match status" value="2"/>
</dbReference>
<gene>
    <name evidence="3" type="ORF">DFR42_12317</name>
</gene>
<name>A0A318IPB0_9BURK</name>
<evidence type="ECO:0000259" key="2">
    <source>
        <dbReference type="Pfam" id="PF00497"/>
    </source>
</evidence>
<dbReference type="AlphaFoldDB" id="A0A318IPB0"/>
<evidence type="ECO:0000256" key="1">
    <source>
        <dbReference type="SAM" id="SignalP"/>
    </source>
</evidence>
<comment type="caution">
    <text evidence="3">The sequence shown here is derived from an EMBL/GenBank/DDBJ whole genome shotgun (WGS) entry which is preliminary data.</text>
</comment>
<sequence length="258" mass="29315">MRLCTLAPVLRLTSLVLVLGLSMQAAHAKDVVILTADPIDQRGQPLPLKLADKLFEFIEREENLQIQQQRSPWPRAMQAAENGEGVLYGVSKTKEREKIFRFSLPIQSKYMFLVTRSDAQFRFNTVADLKGKTIGIPRGFSYGDRFDAMKDNLFKVEVDNYAPLSRIYKLLFRRMDAGLFGEVNKDPRVLENRLQVLRDENEGSSSPFADVRLTVLPKPLLIDTIHFAVRADKDDGIIDRLNAAILKARKAGLLEEIR</sequence>
<dbReference type="Pfam" id="PF00497">
    <property type="entry name" value="SBP_bac_3"/>
    <property type="match status" value="1"/>
</dbReference>
<dbReference type="RefSeq" id="WP_110258364.1">
    <property type="nucleotide sequence ID" value="NZ_QJKB01000023.1"/>
</dbReference>
<proteinExistence type="predicted"/>
<feature type="domain" description="Solute-binding protein family 3/N-terminal" evidence="2">
    <location>
        <begin position="55"/>
        <end position="257"/>
    </location>
</feature>
<evidence type="ECO:0000313" key="3">
    <source>
        <dbReference type="EMBL" id="PXX34968.1"/>
    </source>
</evidence>
<evidence type="ECO:0000313" key="4">
    <source>
        <dbReference type="Proteomes" id="UP000247792"/>
    </source>
</evidence>
<dbReference type="EMBL" id="QJKB01000023">
    <property type="protein sequence ID" value="PXX34968.1"/>
    <property type="molecule type" value="Genomic_DNA"/>
</dbReference>
<protein>
    <submittedName>
        <fullName evidence="3">Extracellular solute-binding protein (Family 3)</fullName>
    </submittedName>
</protein>
<feature type="signal peptide" evidence="1">
    <location>
        <begin position="1"/>
        <end position="28"/>
    </location>
</feature>
<keyword evidence="4" id="KW-1185">Reference proteome</keyword>
<reference evidence="3 4" key="1">
    <citation type="submission" date="2018-05" db="EMBL/GenBank/DDBJ databases">
        <title>Genomic Encyclopedia of Type Strains, Phase IV (KMG-IV): sequencing the most valuable type-strain genomes for metagenomic binning, comparative biology and taxonomic classification.</title>
        <authorList>
            <person name="Goeker M."/>
        </authorList>
    </citation>
    <scope>NUCLEOTIDE SEQUENCE [LARGE SCALE GENOMIC DNA]</scope>
    <source>
        <strain evidence="3 4">DSM 19792</strain>
    </source>
</reference>